<gene>
    <name evidence="1" type="ORF">PX52LOC_00144</name>
</gene>
<dbReference type="EMBL" id="CP042425">
    <property type="protein sequence ID" value="QEL13290.1"/>
    <property type="molecule type" value="Genomic_DNA"/>
</dbReference>
<protein>
    <submittedName>
        <fullName evidence="1">WD40 repeat domain-containing protein</fullName>
    </submittedName>
</protein>
<dbReference type="KEGG" id="lrs:PX52LOC_00144"/>
<sequence length="488" mass="52822">MRFDQVILNPTAAELVGNLRAAAVAAGRLSKKAVKALSESEEQQLLRQLSSAAGEAVHKGNGKFRLPVAWWTDPAGRKHVRVMGYLADDDFGGDEGTEEPPAVARVYPGSLLFVEADGDDPVSLVVCGCGTIGTPEAVAWMGETCGPCADAKAEGREVPHPLVRRGVGGGSAVMKATPDGRGLILSDKAHRLVYLDLPTGEQTTSEPTRGENLCGIALAPDAESCLAGYWSNHLVRWNWRNNTLKRHGEPLSFSQFHVSPDNAHAVTGESGTLFRIDWQDARTPLKLEAFLPGRHGGFSRDGAVWVYLSEEHQFLERHLVVGYVQILRADVFEELESLEDWQQEMLQVQHLDADNGWAIIAGNDPEHGTFGPAYLGPVSLPGEWRELPYDDDGSDNNMPAVFGFTPGGEYALYRDEAGRLVFFPTEEEGETVYRVAFPVPVVAYEGGLEALTFSPDGGTLHATVAARGVNLVVSFPWRLVLAAAGSIV</sequence>
<dbReference type="OrthoDB" id="273005at2"/>
<name>A0A5C1A3W2_9BACT</name>
<accession>A0A5C1A3W2</accession>
<evidence type="ECO:0000313" key="1">
    <source>
        <dbReference type="EMBL" id="QEL13290.1"/>
    </source>
</evidence>
<organism evidence="1 2">
    <name type="scientific">Limnoglobus roseus</name>
    <dbReference type="NCBI Taxonomy" id="2598579"/>
    <lineage>
        <taxon>Bacteria</taxon>
        <taxon>Pseudomonadati</taxon>
        <taxon>Planctomycetota</taxon>
        <taxon>Planctomycetia</taxon>
        <taxon>Gemmatales</taxon>
        <taxon>Gemmataceae</taxon>
        <taxon>Limnoglobus</taxon>
    </lineage>
</organism>
<dbReference type="Proteomes" id="UP000324974">
    <property type="component" value="Chromosome"/>
</dbReference>
<proteinExistence type="predicted"/>
<dbReference type="AlphaFoldDB" id="A0A5C1A3W2"/>
<keyword evidence="2" id="KW-1185">Reference proteome</keyword>
<dbReference type="Gene3D" id="2.130.10.10">
    <property type="entry name" value="YVTN repeat-like/Quinoprotein amine dehydrogenase"/>
    <property type="match status" value="1"/>
</dbReference>
<dbReference type="SUPFAM" id="SSF82171">
    <property type="entry name" value="DPP6 N-terminal domain-like"/>
    <property type="match status" value="1"/>
</dbReference>
<dbReference type="RefSeq" id="WP_149108269.1">
    <property type="nucleotide sequence ID" value="NZ_CP042425.1"/>
</dbReference>
<reference evidence="2" key="1">
    <citation type="submission" date="2019-08" db="EMBL/GenBank/DDBJ databases">
        <title>Limnoglobus roseus gen. nov., sp. nov., a novel freshwater planctomycete with a giant genome from the family Gemmataceae.</title>
        <authorList>
            <person name="Kulichevskaya I.S."/>
            <person name="Naumoff D.G."/>
            <person name="Miroshnikov K."/>
            <person name="Ivanova A."/>
            <person name="Philippov D.A."/>
            <person name="Hakobyan A."/>
            <person name="Rijpstra I.C."/>
            <person name="Sinninghe Damste J.S."/>
            <person name="Liesack W."/>
            <person name="Dedysh S.N."/>
        </authorList>
    </citation>
    <scope>NUCLEOTIDE SEQUENCE [LARGE SCALE GENOMIC DNA]</scope>
    <source>
        <strain evidence="2">PX52</strain>
    </source>
</reference>
<dbReference type="InterPro" id="IPR015943">
    <property type="entry name" value="WD40/YVTN_repeat-like_dom_sf"/>
</dbReference>
<evidence type="ECO:0000313" key="2">
    <source>
        <dbReference type="Proteomes" id="UP000324974"/>
    </source>
</evidence>